<dbReference type="GO" id="GO:0006796">
    <property type="term" value="P:phosphate-containing compound metabolic process"/>
    <property type="evidence" value="ECO:0007669"/>
    <property type="project" value="InterPro"/>
</dbReference>
<dbReference type="STRING" id="1797263.A2397_02020"/>
<gene>
    <name evidence="1" type="ORF">A2397_02020</name>
</gene>
<dbReference type="GO" id="GO:0005737">
    <property type="term" value="C:cytoplasm"/>
    <property type="evidence" value="ECO:0007669"/>
    <property type="project" value="InterPro"/>
</dbReference>
<evidence type="ECO:0000313" key="2">
    <source>
        <dbReference type="Proteomes" id="UP000176424"/>
    </source>
</evidence>
<dbReference type="InterPro" id="IPR036649">
    <property type="entry name" value="Pyrophosphatase_sf"/>
</dbReference>
<proteinExistence type="predicted"/>
<dbReference type="GO" id="GO:0000287">
    <property type="term" value="F:magnesium ion binding"/>
    <property type="evidence" value="ECO:0007669"/>
    <property type="project" value="InterPro"/>
</dbReference>
<accession>A0A1F4ZSS9</accession>
<dbReference type="EMBL" id="MEXR01000032">
    <property type="protein sequence ID" value="OGD09445.1"/>
    <property type="molecule type" value="Genomic_DNA"/>
</dbReference>
<reference evidence="1 2" key="1">
    <citation type="journal article" date="2016" name="Nat. Commun.">
        <title>Thousands of microbial genomes shed light on interconnected biogeochemical processes in an aquifer system.</title>
        <authorList>
            <person name="Anantharaman K."/>
            <person name="Brown C.T."/>
            <person name="Hug L.A."/>
            <person name="Sharon I."/>
            <person name="Castelle C.J."/>
            <person name="Probst A.J."/>
            <person name="Thomas B.C."/>
            <person name="Singh A."/>
            <person name="Wilkins M.J."/>
            <person name="Karaoz U."/>
            <person name="Brodie E.L."/>
            <person name="Williams K.H."/>
            <person name="Hubbard S.S."/>
            <person name="Banfield J.F."/>
        </authorList>
    </citation>
    <scope>NUCLEOTIDE SEQUENCE [LARGE SCALE GENOMIC DNA]</scope>
</reference>
<dbReference type="AlphaFoldDB" id="A0A1F4ZSS9"/>
<evidence type="ECO:0000313" key="1">
    <source>
        <dbReference type="EMBL" id="OGD09445.1"/>
    </source>
</evidence>
<sequence>MIINRNNSRFWEALEDILNNSSVVIDRPGGSAHPRFPKFIYPLDYGFLEGTSSMDGGGIDVWKGTGTNGFDAILCVVDTIKKDSEIKILLNCTPEEKRKVLECQNTKKMKAMMINRDGTLS</sequence>
<comment type="caution">
    <text evidence="1">The sequence shown here is derived from an EMBL/GenBank/DDBJ whole genome shotgun (WGS) entry which is preliminary data.</text>
</comment>
<dbReference type="GO" id="GO:0004427">
    <property type="term" value="F:inorganic diphosphate phosphatase activity"/>
    <property type="evidence" value="ECO:0007669"/>
    <property type="project" value="InterPro"/>
</dbReference>
<dbReference type="Proteomes" id="UP000176424">
    <property type="component" value="Unassembled WGS sequence"/>
</dbReference>
<protein>
    <submittedName>
        <fullName evidence="1">Inorganic pyrophosphatase</fullName>
    </submittedName>
</protein>
<name>A0A1F4ZSS9_9BACT</name>
<organism evidence="1 2">
    <name type="scientific">Candidatus Amesbacteria bacterium RIFOXYB1_FULL_44_23</name>
    <dbReference type="NCBI Taxonomy" id="1797263"/>
    <lineage>
        <taxon>Bacteria</taxon>
        <taxon>Candidatus Amesiibacteriota</taxon>
    </lineage>
</organism>
<dbReference type="SUPFAM" id="SSF50324">
    <property type="entry name" value="Inorganic pyrophosphatase"/>
    <property type="match status" value="1"/>
</dbReference>